<gene>
    <name evidence="15" type="ORF">UFOPK3516_01043</name>
</gene>
<keyword evidence="9" id="KW-0540">Nuclease</keyword>
<name>A0A6J7G4B9_9ZZZZ</name>
<evidence type="ECO:0000256" key="11">
    <source>
        <dbReference type="ARBA" id="ARBA00022759"/>
    </source>
</evidence>
<proteinExistence type="inferred from homology"/>
<organism evidence="15">
    <name type="scientific">freshwater metagenome</name>
    <dbReference type="NCBI Taxonomy" id="449393"/>
    <lineage>
        <taxon>unclassified sequences</taxon>
        <taxon>metagenomes</taxon>
        <taxon>ecological metagenomes</taxon>
    </lineage>
</organism>
<keyword evidence="13" id="KW-0464">Manganese</keyword>
<dbReference type="PANTHER" id="PTHR10954">
    <property type="entry name" value="RIBONUCLEASE H2 SUBUNIT A"/>
    <property type="match status" value="1"/>
</dbReference>
<dbReference type="PROSITE" id="PS51975">
    <property type="entry name" value="RNASE_H_2"/>
    <property type="match status" value="1"/>
</dbReference>
<evidence type="ECO:0000256" key="7">
    <source>
        <dbReference type="ARBA" id="ARBA00019179"/>
    </source>
</evidence>
<dbReference type="GO" id="GO:0004523">
    <property type="term" value="F:RNA-DNA hybrid ribonuclease activity"/>
    <property type="evidence" value="ECO:0007669"/>
    <property type="project" value="UniProtKB-EC"/>
</dbReference>
<dbReference type="GO" id="GO:0006298">
    <property type="term" value="P:mismatch repair"/>
    <property type="evidence" value="ECO:0007669"/>
    <property type="project" value="TreeGrafter"/>
</dbReference>
<evidence type="ECO:0000256" key="13">
    <source>
        <dbReference type="ARBA" id="ARBA00023211"/>
    </source>
</evidence>
<dbReference type="InterPro" id="IPR036397">
    <property type="entry name" value="RNaseH_sf"/>
</dbReference>
<comment type="subcellular location">
    <subcellularLocation>
        <location evidence="4">Cytoplasm</location>
    </subcellularLocation>
</comment>
<dbReference type="GO" id="GO:0003723">
    <property type="term" value="F:RNA binding"/>
    <property type="evidence" value="ECO:0007669"/>
    <property type="project" value="InterPro"/>
</dbReference>
<evidence type="ECO:0000256" key="2">
    <source>
        <dbReference type="ARBA" id="ARBA00001936"/>
    </source>
</evidence>
<dbReference type="GO" id="GO:0005737">
    <property type="term" value="C:cytoplasm"/>
    <property type="evidence" value="ECO:0007669"/>
    <property type="project" value="UniProtKB-SubCell"/>
</dbReference>
<dbReference type="PANTHER" id="PTHR10954:SF18">
    <property type="entry name" value="RIBONUCLEASE HII"/>
    <property type="match status" value="1"/>
</dbReference>
<evidence type="ECO:0000256" key="1">
    <source>
        <dbReference type="ARBA" id="ARBA00000077"/>
    </source>
</evidence>
<dbReference type="GO" id="GO:0032299">
    <property type="term" value="C:ribonuclease H2 complex"/>
    <property type="evidence" value="ECO:0007669"/>
    <property type="project" value="TreeGrafter"/>
</dbReference>
<dbReference type="EMBL" id="CAFBMB010000081">
    <property type="protein sequence ID" value="CAB4903232.1"/>
    <property type="molecule type" value="Genomic_DNA"/>
</dbReference>
<dbReference type="InterPro" id="IPR001352">
    <property type="entry name" value="RNase_HII/HIII"/>
</dbReference>
<comment type="cofactor">
    <cofactor evidence="3">
        <name>Mg(2+)</name>
        <dbReference type="ChEBI" id="CHEBI:18420"/>
    </cofactor>
</comment>
<dbReference type="InterPro" id="IPR012337">
    <property type="entry name" value="RNaseH-like_sf"/>
</dbReference>
<dbReference type="CDD" id="cd07182">
    <property type="entry name" value="RNase_HII_bacteria_HII_like"/>
    <property type="match status" value="1"/>
</dbReference>
<keyword evidence="8" id="KW-0963">Cytoplasm</keyword>
<dbReference type="Pfam" id="PF01351">
    <property type="entry name" value="RNase_HII"/>
    <property type="match status" value="1"/>
</dbReference>
<evidence type="ECO:0000313" key="15">
    <source>
        <dbReference type="EMBL" id="CAB4903232.1"/>
    </source>
</evidence>
<evidence type="ECO:0000256" key="4">
    <source>
        <dbReference type="ARBA" id="ARBA00004496"/>
    </source>
</evidence>
<evidence type="ECO:0000256" key="6">
    <source>
        <dbReference type="ARBA" id="ARBA00012180"/>
    </source>
</evidence>
<keyword evidence="11" id="KW-0255">Endonuclease</keyword>
<dbReference type="GO" id="GO:0046872">
    <property type="term" value="F:metal ion binding"/>
    <property type="evidence" value="ECO:0007669"/>
    <property type="project" value="UniProtKB-KW"/>
</dbReference>
<protein>
    <recommendedName>
        <fullName evidence="7">Ribonuclease HII</fullName>
        <ecNumber evidence="6">3.1.26.4</ecNumber>
    </recommendedName>
</protein>
<comment type="catalytic activity">
    <reaction evidence="1">
        <text>Endonucleolytic cleavage to 5'-phosphomonoester.</text>
        <dbReference type="EC" id="3.1.26.4"/>
    </reaction>
</comment>
<dbReference type="GO" id="GO:0043137">
    <property type="term" value="P:DNA replication, removal of RNA primer"/>
    <property type="evidence" value="ECO:0007669"/>
    <property type="project" value="TreeGrafter"/>
</dbReference>
<comment type="similarity">
    <text evidence="5">Belongs to the RNase HII family.</text>
</comment>
<evidence type="ECO:0000256" key="10">
    <source>
        <dbReference type="ARBA" id="ARBA00022723"/>
    </source>
</evidence>
<evidence type="ECO:0000256" key="3">
    <source>
        <dbReference type="ARBA" id="ARBA00001946"/>
    </source>
</evidence>
<sequence>MAVGVCAISRVAEFPTGLRDSKLLSEKRRVTLDPLVRDWGHCAVGSATAQEIDELGISRCLGLAGHRALTALFDAGVAVGEAMVLLDGKHDWLTPVLRSPLRVTTRIKADQDCAVVAGASVVAKVWRDALMVALAAENPEFGWESNKGYGAKSHLDAIARRGPSPWHRRTWLHNISIDAQVEAND</sequence>
<evidence type="ECO:0000256" key="12">
    <source>
        <dbReference type="ARBA" id="ARBA00022801"/>
    </source>
</evidence>
<reference evidence="15" key="1">
    <citation type="submission" date="2020-05" db="EMBL/GenBank/DDBJ databases">
        <authorList>
            <person name="Chiriac C."/>
            <person name="Salcher M."/>
            <person name="Ghai R."/>
            <person name="Kavagutti S V."/>
        </authorList>
    </citation>
    <scope>NUCLEOTIDE SEQUENCE</scope>
</reference>
<keyword evidence="10" id="KW-0479">Metal-binding</keyword>
<dbReference type="SUPFAM" id="SSF53098">
    <property type="entry name" value="Ribonuclease H-like"/>
    <property type="match status" value="1"/>
</dbReference>
<dbReference type="EC" id="3.1.26.4" evidence="6"/>
<dbReference type="InterPro" id="IPR024567">
    <property type="entry name" value="RNase_HII/HIII_dom"/>
</dbReference>
<keyword evidence="12" id="KW-0378">Hydrolase</keyword>
<evidence type="ECO:0000256" key="5">
    <source>
        <dbReference type="ARBA" id="ARBA00007383"/>
    </source>
</evidence>
<evidence type="ECO:0000256" key="9">
    <source>
        <dbReference type="ARBA" id="ARBA00022722"/>
    </source>
</evidence>
<evidence type="ECO:0000259" key="14">
    <source>
        <dbReference type="PROSITE" id="PS51975"/>
    </source>
</evidence>
<comment type="cofactor">
    <cofactor evidence="2">
        <name>Mn(2+)</name>
        <dbReference type="ChEBI" id="CHEBI:29035"/>
    </cofactor>
</comment>
<dbReference type="Gene3D" id="3.30.420.10">
    <property type="entry name" value="Ribonuclease H-like superfamily/Ribonuclease H"/>
    <property type="match status" value="1"/>
</dbReference>
<dbReference type="InterPro" id="IPR022898">
    <property type="entry name" value="RNase_HII"/>
</dbReference>
<evidence type="ECO:0000256" key="8">
    <source>
        <dbReference type="ARBA" id="ARBA00022490"/>
    </source>
</evidence>
<dbReference type="AlphaFoldDB" id="A0A6J7G4B9"/>
<accession>A0A6J7G4B9</accession>
<feature type="domain" description="RNase H type-2" evidence="14">
    <location>
        <begin position="1"/>
        <end position="183"/>
    </location>
</feature>